<sequence length="222" mass="23899">MAIVDSSQRGSRRDRPAPDLFRAHDLLWGMGAEHLPEDAPAWAGEVLATGWPVVVRRAPARDGWVAVGLRGRSREQRWAGWLPVAAVQRCATPEALRQVAPQRKLPTWQALRQVREVLDASGLAWGITGGAGFELATGVPVLHDASDLDLLLRTPQPFSRDAARALLAELNQAACRIDLQLQTPAGGLALAEWAGEGARVMVKGDQAPVLLADPWARAEVAA</sequence>
<comment type="catalytic activity">
    <reaction evidence="3">
        <text>apo-[malonate decarboxylase ACP] + 2'-(5''-triphospho-alpha-D-ribosyl)-3'-dephospho-CoA = holo-[malonate decarboxylase ACP] + diphosphate</text>
        <dbReference type="Rhea" id="RHEA:42644"/>
        <dbReference type="Rhea" id="RHEA-COMP:10160"/>
        <dbReference type="Rhea" id="RHEA-COMP:10161"/>
        <dbReference type="ChEBI" id="CHEBI:29999"/>
        <dbReference type="ChEBI" id="CHEBI:33019"/>
        <dbReference type="ChEBI" id="CHEBI:61378"/>
        <dbReference type="ChEBI" id="CHEBI:82683"/>
        <dbReference type="EC" id="2.7.7.66"/>
    </reaction>
</comment>
<evidence type="ECO:0000259" key="5">
    <source>
        <dbReference type="Pfam" id="PF20866"/>
    </source>
</evidence>
<evidence type="ECO:0000259" key="4">
    <source>
        <dbReference type="Pfam" id="PF10620"/>
    </source>
</evidence>
<reference evidence="6 7" key="1">
    <citation type="submission" date="2016-05" db="EMBL/GenBank/DDBJ databases">
        <title>Genome Sequence of Pseudomonas citronellolis Strain SJTE-3, an Estrogens and Persistent Organic Pollutants degradation strain.</title>
        <authorList>
            <person name="Liang R."/>
        </authorList>
    </citation>
    <scope>NUCLEOTIDE SEQUENCE [LARGE SCALE GENOMIC DNA]</scope>
    <source>
        <strain evidence="6 7">SJTE-3</strain>
    </source>
</reference>
<feature type="domain" description="Phosphoribosyl-dephospho-CoA transferase MdcG C-terminal" evidence="4">
    <location>
        <begin position="96"/>
        <end position="214"/>
    </location>
</feature>
<dbReference type="RefSeq" id="WP_064583795.1">
    <property type="nucleotide sequence ID" value="NZ_CP015878.1"/>
</dbReference>
<dbReference type="Pfam" id="PF10620">
    <property type="entry name" value="MdcG"/>
    <property type="match status" value="1"/>
</dbReference>
<dbReference type="AlphaFoldDB" id="A0A1A9KG31"/>
<name>A0A1A9KG31_9PSED</name>
<evidence type="ECO:0000256" key="3">
    <source>
        <dbReference type="HAMAP-Rule" id="MF_00650"/>
    </source>
</evidence>
<dbReference type="EC" id="2.7.7.66" evidence="3"/>
<dbReference type="InterPro" id="IPR049180">
    <property type="entry name" value="MdcG_C"/>
</dbReference>
<keyword evidence="1 3" id="KW-0808">Transferase</keyword>
<gene>
    <name evidence="3" type="primary">mdcG</name>
    <name evidence="6" type="ORF">A9C11_21470</name>
</gene>
<keyword evidence="2 3" id="KW-0548">Nucleotidyltransferase</keyword>
<feature type="domain" description="Phosphoribosyl-dephospho-CoA transferase MdcG N-terminal" evidence="5">
    <location>
        <begin position="22"/>
        <end position="93"/>
    </location>
</feature>
<dbReference type="InterPro" id="IPR048903">
    <property type="entry name" value="MdcG_N"/>
</dbReference>
<dbReference type="NCBIfam" id="TIGR03135">
    <property type="entry name" value="malonate_mdcG"/>
    <property type="match status" value="1"/>
</dbReference>
<dbReference type="InterPro" id="IPR017557">
    <property type="entry name" value="Holo-ACP_synthase"/>
</dbReference>
<accession>A0A1A9KG31</accession>
<dbReference type="Proteomes" id="UP000077748">
    <property type="component" value="Chromosome"/>
</dbReference>
<dbReference type="HAMAP" id="MF_00650">
    <property type="entry name" value="Malonate_MdcG"/>
    <property type="match status" value="1"/>
</dbReference>
<dbReference type="GO" id="GO:0016779">
    <property type="term" value="F:nucleotidyltransferase activity"/>
    <property type="evidence" value="ECO:0007669"/>
    <property type="project" value="UniProtKB-UniRule"/>
</dbReference>
<proteinExistence type="inferred from homology"/>
<evidence type="ECO:0000313" key="6">
    <source>
        <dbReference type="EMBL" id="ANI16381.1"/>
    </source>
</evidence>
<comment type="function">
    <text evidence="3">Transfers 2'-(5-triphosphoribosyl)-3'-dephosphocoenzyme-A to the apo-[acyl-carrier-protein] of the malonate decarboxylase to yield holo-[acyl-carrier-protein].</text>
</comment>
<dbReference type="Pfam" id="PF20866">
    <property type="entry name" value="MdcG_N"/>
    <property type="match status" value="1"/>
</dbReference>
<evidence type="ECO:0000256" key="1">
    <source>
        <dbReference type="ARBA" id="ARBA00022679"/>
    </source>
</evidence>
<evidence type="ECO:0000313" key="7">
    <source>
        <dbReference type="Proteomes" id="UP000077748"/>
    </source>
</evidence>
<evidence type="ECO:0000256" key="2">
    <source>
        <dbReference type="ARBA" id="ARBA00022695"/>
    </source>
</evidence>
<organism evidence="6 7">
    <name type="scientific">Pseudomonas citronellolis</name>
    <dbReference type="NCBI Taxonomy" id="53408"/>
    <lineage>
        <taxon>Bacteria</taxon>
        <taxon>Pseudomonadati</taxon>
        <taxon>Pseudomonadota</taxon>
        <taxon>Gammaproteobacteria</taxon>
        <taxon>Pseudomonadales</taxon>
        <taxon>Pseudomonadaceae</taxon>
        <taxon>Pseudomonas</taxon>
    </lineage>
</organism>
<dbReference type="NCBIfam" id="NF002332">
    <property type="entry name" value="PRK01293.1"/>
    <property type="match status" value="1"/>
</dbReference>
<feature type="active site" evidence="3">
    <location>
        <position position="147"/>
    </location>
</feature>
<feature type="active site" evidence="3">
    <location>
        <position position="149"/>
    </location>
</feature>
<dbReference type="EMBL" id="CP015878">
    <property type="protein sequence ID" value="ANI16381.1"/>
    <property type="molecule type" value="Genomic_DNA"/>
</dbReference>
<comment type="similarity">
    <text evidence="3">Belongs to the MdcG family.</text>
</comment>
<protein>
    <recommendedName>
        <fullName evidence="3">Phosphoribosyl-dephospho-CoA transferase</fullName>
        <ecNumber evidence="3">2.7.7.66</ecNumber>
    </recommendedName>
    <alternativeName>
        <fullName evidence="3">Malonate decarboxylase holo-[acyl-carrier-protein] synthase</fullName>
        <shortName evidence="3">Holo-ACP synthase</shortName>
    </alternativeName>
</protein>